<dbReference type="HAMAP" id="MF_01852">
    <property type="entry name" value="TsaC"/>
    <property type="match status" value="1"/>
</dbReference>
<dbReference type="Pfam" id="PF01300">
    <property type="entry name" value="Sua5_yciO_yrdC"/>
    <property type="match status" value="1"/>
</dbReference>
<dbReference type="InterPro" id="IPR023535">
    <property type="entry name" value="TC-AMP_synthase"/>
</dbReference>
<dbReference type="STRING" id="1177179.A11A3_08890"/>
<dbReference type="PROSITE" id="PS51163">
    <property type="entry name" value="YRDC"/>
    <property type="match status" value="1"/>
</dbReference>
<protein>
    <recommendedName>
        <fullName evidence="9">Threonylcarbamoyl-AMP synthase</fullName>
        <shortName evidence="9">TC-AMP synthase</shortName>
        <ecNumber evidence="9">2.7.7.87</ecNumber>
    </recommendedName>
    <alternativeName>
        <fullName evidence="9">L-threonylcarbamoyladenylate synthase</fullName>
    </alternativeName>
    <alternativeName>
        <fullName evidence="9">t(6)A37 threonylcarbamoyladenosine biosynthesis protein TsaC</fullName>
    </alternativeName>
    <alternativeName>
        <fullName evidence="9">tRNA threonylcarbamoyladenosine biosynthesis protein TsaC</fullName>
    </alternativeName>
</protein>
<evidence type="ECO:0000256" key="8">
    <source>
        <dbReference type="ARBA" id="ARBA00048366"/>
    </source>
</evidence>
<proteinExistence type="inferred from homology"/>
<comment type="similarity">
    <text evidence="9">Belongs to the SUA5 family. TsaC subfamily.</text>
</comment>
<dbReference type="GO" id="GO:0006450">
    <property type="term" value="P:regulation of translational fidelity"/>
    <property type="evidence" value="ECO:0007669"/>
    <property type="project" value="TreeGrafter"/>
</dbReference>
<evidence type="ECO:0000256" key="3">
    <source>
        <dbReference type="ARBA" id="ARBA00022679"/>
    </source>
</evidence>
<dbReference type="SUPFAM" id="SSF55821">
    <property type="entry name" value="YrdC/RibB"/>
    <property type="match status" value="1"/>
</dbReference>
<keyword evidence="7 9" id="KW-0067">ATP-binding</keyword>
<dbReference type="Proteomes" id="UP000010164">
    <property type="component" value="Unassembled WGS sequence"/>
</dbReference>
<dbReference type="GO" id="GO:0002949">
    <property type="term" value="P:tRNA threonylcarbamoyladenosine modification"/>
    <property type="evidence" value="ECO:0007669"/>
    <property type="project" value="UniProtKB-UniRule"/>
</dbReference>
<dbReference type="eggNOG" id="COG0009">
    <property type="taxonomic scope" value="Bacteria"/>
</dbReference>
<dbReference type="RefSeq" id="WP_008928957.1">
    <property type="nucleotide sequence ID" value="NZ_AMRJ01000012.1"/>
</dbReference>
<evidence type="ECO:0000256" key="7">
    <source>
        <dbReference type="ARBA" id="ARBA00022840"/>
    </source>
</evidence>
<organism evidence="11 12">
    <name type="scientific">Alcanivorax hongdengensis A-11-3</name>
    <dbReference type="NCBI Taxonomy" id="1177179"/>
    <lineage>
        <taxon>Bacteria</taxon>
        <taxon>Pseudomonadati</taxon>
        <taxon>Pseudomonadota</taxon>
        <taxon>Gammaproteobacteria</taxon>
        <taxon>Oceanospirillales</taxon>
        <taxon>Alcanivoracaceae</taxon>
        <taxon>Alcanivorax</taxon>
    </lineage>
</organism>
<reference evidence="11 12" key="1">
    <citation type="journal article" date="2012" name="J. Bacteriol.">
        <title>Genome Sequence of the Alkane-Degrading Bacterium Alcanivorax hongdengensis Type Strain A-11-3.</title>
        <authorList>
            <person name="Lai Q."/>
            <person name="Shao Z."/>
        </authorList>
    </citation>
    <scope>NUCLEOTIDE SEQUENCE [LARGE SCALE GENOMIC DNA]</scope>
    <source>
        <strain evidence="11 12">A-11-3</strain>
    </source>
</reference>
<dbReference type="EMBL" id="AMRJ01000012">
    <property type="protein sequence ID" value="EKF74303.1"/>
    <property type="molecule type" value="Genomic_DNA"/>
</dbReference>
<dbReference type="Gene3D" id="3.90.870.10">
    <property type="entry name" value="DHBP synthase"/>
    <property type="match status" value="1"/>
</dbReference>
<gene>
    <name evidence="9" type="primary">tsaC</name>
    <name evidence="11" type="ORF">A11A3_08890</name>
</gene>
<dbReference type="GO" id="GO:0061710">
    <property type="term" value="F:L-threonylcarbamoyladenylate synthase"/>
    <property type="evidence" value="ECO:0007669"/>
    <property type="project" value="UniProtKB-EC"/>
</dbReference>
<dbReference type="InterPro" id="IPR006070">
    <property type="entry name" value="Sua5-like_dom"/>
</dbReference>
<dbReference type="PANTHER" id="PTHR17490:SF18">
    <property type="entry name" value="THREONYLCARBAMOYL-AMP SYNTHASE"/>
    <property type="match status" value="1"/>
</dbReference>
<feature type="domain" description="YrdC-like" evidence="10">
    <location>
        <begin position="2"/>
        <end position="182"/>
    </location>
</feature>
<dbReference type="PANTHER" id="PTHR17490">
    <property type="entry name" value="SUA5"/>
    <property type="match status" value="1"/>
</dbReference>
<keyword evidence="4 9" id="KW-0819">tRNA processing</keyword>
<dbReference type="NCBIfam" id="TIGR00057">
    <property type="entry name" value="L-threonylcarbamoyladenylate synthase"/>
    <property type="match status" value="1"/>
</dbReference>
<dbReference type="GO" id="GO:0005524">
    <property type="term" value="F:ATP binding"/>
    <property type="evidence" value="ECO:0007669"/>
    <property type="project" value="UniProtKB-UniRule"/>
</dbReference>
<keyword evidence="12" id="KW-1185">Reference proteome</keyword>
<dbReference type="GO" id="GO:0003725">
    <property type="term" value="F:double-stranded RNA binding"/>
    <property type="evidence" value="ECO:0007669"/>
    <property type="project" value="InterPro"/>
</dbReference>
<keyword evidence="2 9" id="KW-0963">Cytoplasm</keyword>
<dbReference type="InterPro" id="IPR017945">
    <property type="entry name" value="DHBP_synth_RibB-like_a/b_dom"/>
</dbReference>
<evidence type="ECO:0000313" key="11">
    <source>
        <dbReference type="EMBL" id="EKF74303.1"/>
    </source>
</evidence>
<dbReference type="EC" id="2.7.7.87" evidence="9"/>
<keyword evidence="5 9" id="KW-0548">Nucleotidyltransferase</keyword>
<evidence type="ECO:0000256" key="9">
    <source>
        <dbReference type="HAMAP-Rule" id="MF_01852"/>
    </source>
</evidence>
<evidence type="ECO:0000313" key="12">
    <source>
        <dbReference type="Proteomes" id="UP000010164"/>
    </source>
</evidence>
<comment type="function">
    <text evidence="9">Required for the formation of a threonylcarbamoyl group on adenosine at position 37 (t(6)A37) in tRNAs that read codons beginning with adenine. Catalyzes the conversion of L-threonine, HCO(3)(-)/CO(2) and ATP to give threonylcarbamoyl-AMP (TC-AMP) as the acyladenylate intermediate, with the release of diphosphate.</text>
</comment>
<dbReference type="GO" id="GO:0000049">
    <property type="term" value="F:tRNA binding"/>
    <property type="evidence" value="ECO:0007669"/>
    <property type="project" value="TreeGrafter"/>
</dbReference>
<evidence type="ECO:0000256" key="1">
    <source>
        <dbReference type="ARBA" id="ARBA00004496"/>
    </source>
</evidence>
<keyword evidence="3 9" id="KW-0808">Transferase</keyword>
<evidence type="ECO:0000256" key="5">
    <source>
        <dbReference type="ARBA" id="ARBA00022695"/>
    </source>
</evidence>
<comment type="subcellular location">
    <subcellularLocation>
        <location evidence="1 9">Cytoplasm</location>
    </subcellularLocation>
</comment>
<keyword evidence="6 9" id="KW-0547">Nucleotide-binding</keyword>
<dbReference type="FunFam" id="3.90.870.10:FF:000004">
    <property type="entry name" value="Threonylcarbamoyl-AMP synthase"/>
    <property type="match status" value="1"/>
</dbReference>
<dbReference type="OrthoDB" id="9814580at2"/>
<sequence>MQQHLASAADILRHGGLVAYPTEAVYGLGCDPFDEAAVMRLLAVKQRPVAKGLILLAADLPQLLPYIKVTAAQQAKLASSWPAPVTFLVEASERVPAWVRGEHAKVAVRVSAHPLARQLAALAGGPIISTSANISGRPSARNRFQVARQLGEQVDFVVTGDCDRASKPSTIIDLETGRTLRA</sequence>
<name>L0WBZ8_9GAMM</name>
<evidence type="ECO:0000256" key="6">
    <source>
        <dbReference type="ARBA" id="ARBA00022741"/>
    </source>
</evidence>
<dbReference type="PATRIC" id="fig|1177179.3.peg.1776"/>
<dbReference type="GO" id="GO:0005737">
    <property type="term" value="C:cytoplasm"/>
    <property type="evidence" value="ECO:0007669"/>
    <property type="project" value="UniProtKB-SubCell"/>
</dbReference>
<evidence type="ECO:0000256" key="4">
    <source>
        <dbReference type="ARBA" id="ARBA00022694"/>
    </source>
</evidence>
<dbReference type="InterPro" id="IPR050156">
    <property type="entry name" value="TC-AMP_synthase_SUA5"/>
</dbReference>
<accession>L0WBZ8</accession>
<comment type="catalytic activity">
    <reaction evidence="8 9">
        <text>L-threonine + hydrogencarbonate + ATP = L-threonylcarbamoyladenylate + diphosphate + H2O</text>
        <dbReference type="Rhea" id="RHEA:36407"/>
        <dbReference type="ChEBI" id="CHEBI:15377"/>
        <dbReference type="ChEBI" id="CHEBI:17544"/>
        <dbReference type="ChEBI" id="CHEBI:30616"/>
        <dbReference type="ChEBI" id="CHEBI:33019"/>
        <dbReference type="ChEBI" id="CHEBI:57926"/>
        <dbReference type="ChEBI" id="CHEBI:73682"/>
        <dbReference type="EC" id="2.7.7.87"/>
    </reaction>
</comment>
<evidence type="ECO:0000256" key="2">
    <source>
        <dbReference type="ARBA" id="ARBA00022490"/>
    </source>
</evidence>
<dbReference type="AlphaFoldDB" id="L0WBZ8"/>
<evidence type="ECO:0000259" key="10">
    <source>
        <dbReference type="PROSITE" id="PS51163"/>
    </source>
</evidence>
<comment type="caution">
    <text evidence="11">The sequence shown here is derived from an EMBL/GenBank/DDBJ whole genome shotgun (WGS) entry which is preliminary data.</text>
</comment>